<keyword evidence="14" id="KW-1185">Reference proteome</keyword>
<protein>
    <recommendedName>
        <fullName evidence="2">RBR-type E3 ubiquitin transferase</fullName>
        <ecNumber evidence="2">2.3.2.31</ecNumber>
    </recommendedName>
</protein>
<keyword evidence="8" id="KW-0862">Zinc</keyword>
<feature type="region of interest" description="Disordered" evidence="10">
    <location>
        <begin position="1"/>
        <end position="218"/>
    </location>
</feature>
<gene>
    <name evidence="13" type="ORF">E0L32_010745</name>
</gene>
<sequence>MPLLTRSSTAPNRRSTYEAWNSNSYDDDLSHSDSRRSSSRRDMSPPSHLYRSTPDSRRSSPRTSVCESEGETELTASTQDNRGRGKGPDIIPDKSVLADRLRPRSKRRRRRTRPEDVIFEEELDHRDPDPRPPPSLDRHRSPSRHSSDRHHHRHHSSHRHHRAPVEERDPHLRSSSRRSSSRYYEAEVRYPEKPALLRRSNTTGGPHDTQSVSSSRRSSRLLKGFFGLSHQHTRPSSRKPVKHVECVVCMDGLPRQKVAKLRCGHSMCHSCLKRSFKLSITDPQHMPPRCCTKDHIPLKHVDRLFNAQFKKTWNEKYREYSTRNRVYCPSRKCGEWIPPEDIHRDEGKKCARCHHCKTKICCQCHGKWHSSGDCPRDEDTNEVLRQAKKEGWKRCYKCKSLVERNEGCNHMMCRCGAEFCMVCGNKWRTCDCQWLNYDDVENDRLAHMQIPMDIRANPMGPMPLQPRDHMPAMQPPPFAPMPMVVNHMSPHTPPHTPHAPPHVNAHVYDDDRRRRMPQEQDDDALARRLQAVPLDDDFRGGMGDPMGMGHQAGPFASEDYRRGPMNPLAPAAPTPPPAAAPPVQHAATLERSNSATDYISGVNKARGVFAPGMERRLADRFSTEPRTSPTHRHAPTGFGPPPPPPGAMIHTQPSMSALPMQSMQPMQPMQPMPSMPSMPSMQSMSMPPMSMPTAPVPPPAVPGYPSSPRRHSVADPEYYDSPRRHRQRSSERPSANYSRRREIYEEDAEDAEEERPRTSSRSRRRHHHHRQHQREEPEIKSSMLAGLTGPGAGMNRVFEWRNHVEPGPPEEGQQLPPASTRS</sequence>
<dbReference type="InterPro" id="IPR017907">
    <property type="entry name" value="Znf_RING_CS"/>
</dbReference>
<reference evidence="13 14" key="1">
    <citation type="submission" date="2019-06" db="EMBL/GenBank/DDBJ databases">
        <title>Draft genome sequence of the filamentous fungus Phialemoniopsis curvata isolated from diesel fuel.</title>
        <authorList>
            <person name="Varaljay V.A."/>
            <person name="Lyon W.J."/>
            <person name="Crouch A.L."/>
            <person name="Drake C.E."/>
            <person name="Hollomon J.M."/>
            <person name="Nadeau L.J."/>
            <person name="Nunn H.S."/>
            <person name="Stevenson B.S."/>
            <person name="Bojanowski C.L."/>
            <person name="Crookes-Goodson W.J."/>
        </authorList>
    </citation>
    <scope>NUCLEOTIDE SEQUENCE [LARGE SCALE GENOMIC DNA]</scope>
    <source>
        <strain evidence="13 14">D216</strain>
    </source>
</reference>
<feature type="compositionally biased region" description="Polar residues" evidence="10">
    <location>
        <begin position="199"/>
        <end position="210"/>
    </location>
</feature>
<dbReference type="GeneID" id="41978192"/>
<evidence type="ECO:0000256" key="10">
    <source>
        <dbReference type="SAM" id="MobiDB-lite"/>
    </source>
</evidence>
<evidence type="ECO:0000256" key="2">
    <source>
        <dbReference type="ARBA" id="ARBA00012251"/>
    </source>
</evidence>
<dbReference type="InterPro" id="IPR001841">
    <property type="entry name" value="Znf_RING"/>
</dbReference>
<evidence type="ECO:0000259" key="11">
    <source>
        <dbReference type="PROSITE" id="PS50089"/>
    </source>
</evidence>
<dbReference type="CDD" id="cd22584">
    <property type="entry name" value="Rcat_RBR_unk"/>
    <property type="match status" value="1"/>
</dbReference>
<dbReference type="Pfam" id="PF01485">
    <property type="entry name" value="IBR"/>
    <property type="match status" value="1"/>
</dbReference>
<feature type="compositionally biased region" description="Low complexity" evidence="10">
    <location>
        <begin position="652"/>
        <end position="667"/>
    </location>
</feature>
<feature type="region of interest" description="Disordered" evidence="10">
    <location>
        <begin position="532"/>
        <end position="586"/>
    </location>
</feature>
<evidence type="ECO:0000256" key="3">
    <source>
        <dbReference type="ARBA" id="ARBA00022679"/>
    </source>
</evidence>
<feature type="compositionally biased region" description="Polar residues" evidence="10">
    <location>
        <begin position="1"/>
        <end position="21"/>
    </location>
</feature>
<keyword evidence="4" id="KW-0479">Metal-binding</keyword>
<dbReference type="InterPro" id="IPR002867">
    <property type="entry name" value="IBR_dom"/>
</dbReference>
<feature type="compositionally biased region" description="Basic residues" evidence="10">
    <location>
        <begin position="103"/>
        <end position="112"/>
    </location>
</feature>
<proteinExistence type="predicted"/>
<feature type="compositionally biased region" description="Low complexity" evidence="10">
    <location>
        <begin position="810"/>
        <end position="822"/>
    </location>
</feature>
<dbReference type="InParanoid" id="A0A507AJ56"/>
<feature type="domain" description="RING-type" evidence="12">
    <location>
        <begin position="242"/>
        <end position="439"/>
    </location>
</feature>
<dbReference type="PROSITE" id="PS51873">
    <property type="entry name" value="TRIAD"/>
    <property type="match status" value="1"/>
</dbReference>
<comment type="caution">
    <text evidence="13">The sequence shown here is derived from an EMBL/GenBank/DDBJ whole genome shotgun (WGS) entry which is preliminary data.</text>
</comment>
<dbReference type="OrthoDB" id="9977870at2759"/>
<keyword evidence="5" id="KW-0677">Repeat</keyword>
<dbReference type="PANTHER" id="PTHR11685">
    <property type="entry name" value="RBR FAMILY RING FINGER AND IBR DOMAIN-CONTAINING"/>
    <property type="match status" value="1"/>
</dbReference>
<keyword evidence="6 9" id="KW-0863">Zinc-finger</keyword>
<dbReference type="EC" id="2.3.2.31" evidence="2"/>
<organism evidence="13 14">
    <name type="scientific">Thyridium curvatum</name>
    <dbReference type="NCBI Taxonomy" id="1093900"/>
    <lineage>
        <taxon>Eukaryota</taxon>
        <taxon>Fungi</taxon>
        <taxon>Dikarya</taxon>
        <taxon>Ascomycota</taxon>
        <taxon>Pezizomycotina</taxon>
        <taxon>Sordariomycetes</taxon>
        <taxon>Sordariomycetidae</taxon>
        <taxon>Thyridiales</taxon>
        <taxon>Thyridiaceae</taxon>
        <taxon>Thyridium</taxon>
    </lineage>
</organism>
<dbReference type="GO" id="GO:0016567">
    <property type="term" value="P:protein ubiquitination"/>
    <property type="evidence" value="ECO:0007669"/>
    <property type="project" value="InterPro"/>
</dbReference>
<dbReference type="STRING" id="1093900.A0A507AJ56"/>
<dbReference type="GO" id="GO:0008270">
    <property type="term" value="F:zinc ion binding"/>
    <property type="evidence" value="ECO:0007669"/>
    <property type="project" value="UniProtKB-KW"/>
</dbReference>
<dbReference type="InterPro" id="IPR031127">
    <property type="entry name" value="E3_UB_ligase_RBR"/>
</dbReference>
<feature type="compositionally biased region" description="Basic residues" evidence="10">
    <location>
        <begin position="758"/>
        <end position="772"/>
    </location>
</feature>
<feature type="compositionally biased region" description="Basic and acidic residues" evidence="10">
    <location>
        <begin position="28"/>
        <end position="43"/>
    </location>
</feature>
<evidence type="ECO:0000256" key="1">
    <source>
        <dbReference type="ARBA" id="ARBA00001798"/>
    </source>
</evidence>
<evidence type="ECO:0000313" key="14">
    <source>
        <dbReference type="Proteomes" id="UP000319257"/>
    </source>
</evidence>
<dbReference type="GO" id="GO:0061630">
    <property type="term" value="F:ubiquitin protein ligase activity"/>
    <property type="evidence" value="ECO:0007669"/>
    <property type="project" value="UniProtKB-EC"/>
</dbReference>
<dbReference type="Gene3D" id="3.30.40.10">
    <property type="entry name" value="Zinc/RING finger domain, C3HC4 (zinc finger)"/>
    <property type="match status" value="1"/>
</dbReference>
<dbReference type="Proteomes" id="UP000319257">
    <property type="component" value="Unassembled WGS sequence"/>
</dbReference>
<dbReference type="EMBL" id="SKBQ01000090">
    <property type="protein sequence ID" value="TPX07323.1"/>
    <property type="molecule type" value="Genomic_DNA"/>
</dbReference>
<dbReference type="InterPro" id="IPR044066">
    <property type="entry name" value="TRIAD_supradom"/>
</dbReference>
<dbReference type="Gene3D" id="1.20.120.1750">
    <property type="match status" value="1"/>
</dbReference>
<accession>A0A507AJ56</accession>
<evidence type="ECO:0000256" key="6">
    <source>
        <dbReference type="ARBA" id="ARBA00022771"/>
    </source>
</evidence>
<keyword evidence="3" id="KW-0808">Transferase</keyword>
<feature type="compositionally biased region" description="Pro residues" evidence="10">
    <location>
        <begin position="570"/>
        <end position="580"/>
    </location>
</feature>
<feature type="compositionally biased region" description="Basic residues" evidence="10">
    <location>
        <begin position="141"/>
        <end position="162"/>
    </location>
</feature>
<evidence type="ECO:0000256" key="7">
    <source>
        <dbReference type="ARBA" id="ARBA00022786"/>
    </source>
</evidence>
<dbReference type="RefSeq" id="XP_030989034.1">
    <property type="nucleotide sequence ID" value="XM_031133397.1"/>
</dbReference>
<feature type="region of interest" description="Disordered" evidence="10">
    <location>
        <begin position="621"/>
        <end position="822"/>
    </location>
</feature>
<dbReference type="PROSITE" id="PS50089">
    <property type="entry name" value="ZF_RING_2"/>
    <property type="match status" value="1"/>
</dbReference>
<evidence type="ECO:0000256" key="5">
    <source>
        <dbReference type="ARBA" id="ARBA00022737"/>
    </source>
</evidence>
<feature type="compositionally biased region" description="Low complexity" evidence="10">
    <location>
        <begin position="677"/>
        <end position="693"/>
    </location>
</feature>
<dbReference type="SUPFAM" id="SSF57850">
    <property type="entry name" value="RING/U-box"/>
    <property type="match status" value="2"/>
</dbReference>
<feature type="compositionally biased region" description="Basic and acidic residues" evidence="10">
    <location>
        <begin position="123"/>
        <end position="140"/>
    </location>
</feature>
<comment type="catalytic activity">
    <reaction evidence="1">
        <text>[E2 ubiquitin-conjugating enzyme]-S-ubiquitinyl-L-cysteine + [acceptor protein]-L-lysine = [E2 ubiquitin-conjugating enzyme]-L-cysteine + [acceptor protein]-N(6)-ubiquitinyl-L-lysine.</text>
        <dbReference type="EC" id="2.3.2.31"/>
    </reaction>
</comment>
<feature type="compositionally biased region" description="Acidic residues" evidence="10">
    <location>
        <begin position="744"/>
        <end position="753"/>
    </location>
</feature>
<evidence type="ECO:0000256" key="8">
    <source>
        <dbReference type="ARBA" id="ARBA00022833"/>
    </source>
</evidence>
<feature type="compositionally biased region" description="Basic and acidic residues" evidence="10">
    <location>
        <begin position="163"/>
        <end position="172"/>
    </location>
</feature>
<evidence type="ECO:0000256" key="9">
    <source>
        <dbReference type="PROSITE-ProRule" id="PRU00175"/>
    </source>
</evidence>
<feature type="domain" description="RING-type" evidence="11">
    <location>
        <begin position="246"/>
        <end position="290"/>
    </location>
</feature>
<dbReference type="PROSITE" id="PS00518">
    <property type="entry name" value="ZF_RING_1"/>
    <property type="match status" value="1"/>
</dbReference>
<evidence type="ECO:0000313" key="13">
    <source>
        <dbReference type="EMBL" id="TPX07323.1"/>
    </source>
</evidence>
<evidence type="ECO:0000259" key="12">
    <source>
        <dbReference type="PROSITE" id="PS51873"/>
    </source>
</evidence>
<dbReference type="AlphaFoldDB" id="A0A507AJ56"/>
<name>A0A507AJ56_9PEZI</name>
<keyword evidence="7" id="KW-0833">Ubl conjugation pathway</keyword>
<evidence type="ECO:0000256" key="4">
    <source>
        <dbReference type="ARBA" id="ARBA00022723"/>
    </source>
</evidence>
<dbReference type="InterPro" id="IPR013083">
    <property type="entry name" value="Znf_RING/FYVE/PHD"/>
</dbReference>